<reference evidence="11 12" key="1">
    <citation type="submission" date="2024-06" db="EMBL/GenBank/DDBJ databases">
        <authorList>
            <person name="Steensen K."/>
            <person name="Seneca J."/>
            <person name="Bartlau N."/>
            <person name="Yu A.X."/>
            <person name="Polz M.F."/>
        </authorList>
    </citation>
    <scope>NUCLEOTIDE SEQUENCE [LARGE SCALE GENOMIC DNA]</scope>
    <source>
        <strain evidence="11 12">1F146</strain>
    </source>
</reference>
<evidence type="ECO:0000313" key="12">
    <source>
        <dbReference type="Proteomes" id="UP001569151"/>
    </source>
</evidence>
<keyword evidence="5" id="KW-0413">Isomerase</keyword>
<evidence type="ECO:0000256" key="3">
    <source>
        <dbReference type="ARBA" id="ARBA00022806"/>
    </source>
</evidence>
<dbReference type="SUPFAM" id="SSF52540">
    <property type="entry name" value="P-loop containing nucleoside triphosphate hydrolases"/>
    <property type="match status" value="1"/>
</dbReference>
<keyword evidence="4 9" id="KW-0067">ATP-binding</keyword>
<dbReference type="EC" id="5.6.2.4" evidence="7"/>
<keyword evidence="1 9" id="KW-0547">Nucleotide-binding</keyword>
<proteinExistence type="predicted"/>
<comment type="caution">
    <text evidence="11">The sequence shown here is derived from an EMBL/GenBank/DDBJ whole genome shotgun (WGS) entry which is preliminary data.</text>
</comment>
<keyword evidence="2 9" id="KW-0378">Hydrolase</keyword>
<evidence type="ECO:0000256" key="7">
    <source>
        <dbReference type="ARBA" id="ARBA00034808"/>
    </source>
</evidence>
<dbReference type="Pfam" id="PF00580">
    <property type="entry name" value="UvrD-helicase"/>
    <property type="match status" value="1"/>
</dbReference>
<accession>A0ABV4MQI5</accession>
<feature type="binding site" evidence="9">
    <location>
        <begin position="35"/>
        <end position="42"/>
    </location>
    <ligand>
        <name>ATP</name>
        <dbReference type="ChEBI" id="CHEBI:30616"/>
    </ligand>
</feature>
<evidence type="ECO:0000313" key="11">
    <source>
        <dbReference type="EMBL" id="MEZ8211791.1"/>
    </source>
</evidence>
<name>A0ABV4MQI5_9VIBR</name>
<evidence type="ECO:0000256" key="6">
    <source>
        <dbReference type="ARBA" id="ARBA00034617"/>
    </source>
</evidence>
<keyword evidence="3 9" id="KW-0347">Helicase</keyword>
<dbReference type="RefSeq" id="WP_371720582.1">
    <property type="nucleotide sequence ID" value="NZ_JBGOOF010000074.1"/>
</dbReference>
<organism evidence="11 12">
    <name type="scientific">Vibrio bivalvicida</name>
    <dbReference type="NCBI Taxonomy" id="1276888"/>
    <lineage>
        <taxon>Bacteria</taxon>
        <taxon>Pseudomonadati</taxon>
        <taxon>Pseudomonadota</taxon>
        <taxon>Gammaproteobacteria</taxon>
        <taxon>Vibrionales</taxon>
        <taxon>Vibrionaceae</taxon>
        <taxon>Vibrio</taxon>
        <taxon>Vibrio oreintalis group</taxon>
    </lineage>
</organism>
<dbReference type="InterPro" id="IPR000212">
    <property type="entry name" value="DNA_helicase_UvrD/REP"/>
</dbReference>
<evidence type="ECO:0000256" key="4">
    <source>
        <dbReference type="ARBA" id="ARBA00022840"/>
    </source>
</evidence>
<dbReference type="InterPro" id="IPR027417">
    <property type="entry name" value="P-loop_NTPase"/>
</dbReference>
<keyword evidence="12" id="KW-1185">Reference proteome</keyword>
<dbReference type="Pfam" id="PF13361">
    <property type="entry name" value="UvrD_C"/>
    <property type="match status" value="1"/>
</dbReference>
<gene>
    <name evidence="11" type="ORF">ACED39_23860</name>
</gene>
<dbReference type="EMBL" id="JBGOOS010000079">
    <property type="protein sequence ID" value="MEZ8211791.1"/>
    <property type="molecule type" value="Genomic_DNA"/>
</dbReference>
<evidence type="ECO:0000256" key="9">
    <source>
        <dbReference type="PROSITE-ProRule" id="PRU00560"/>
    </source>
</evidence>
<sequence length="495" mass="55488">MSQQPLPSFDGKTLTEEQCNILEKASSGQSLIINAFAGTGKTFTLRALASKPLSDKKGLYLAFNRKIVDDATTAFPESVECRTIHSLAYRNVGVKYARAGRMKQFLNASILCDKILKGSPDLFGVPPIRVCSMILSGIEAYCHSADTEITRQHLNSINFAGVDAERVGELRETLLYFINAVWELLNNSASDLPITPSVYLKLWALKEPQLKYDYILVDEAQDQNPVVIDLLSRQSHLQQIWVGDKYQQIYGFRGAQNALETIDIETRCSLTQSYRYGEEIAKYCNSLLGVHFGDNTDIKGFPGIKSALSDEFEPDAVICRSNFAVIAEVAYQTYIEKKKVSVNADVRALSSDLKEAQKLFDGRRSKHPDFIPFKDWFEVVNFSKTDEGVHLRTMVNLVEQYSIPLLLDLLYRVQSITEAHADIVVTTAHQAKGREWDIVRLADDFRGQGHSKYSEEEGRLLYVAATRAKNVLDISDCLAAALPTPEVLTPEYTTE</sequence>
<feature type="domain" description="UvrD-like helicase ATP-binding" evidence="10">
    <location>
        <begin position="14"/>
        <end position="277"/>
    </location>
</feature>
<dbReference type="PANTHER" id="PTHR11070">
    <property type="entry name" value="UVRD / RECB / PCRA DNA HELICASE FAMILY MEMBER"/>
    <property type="match status" value="1"/>
</dbReference>
<evidence type="ECO:0000259" key="10">
    <source>
        <dbReference type="PROSITE" id="PS51198"/>
    </source>
</evidence>
<dbReference type="InterPro" id="IPR014017">
    <property type="entry name" value="DNA_helicase_UvrD-like_C"/>
</dbReference>
<dbReference type="Gene3D" id="3.40.50.300">
    <property type="entry name" value="P-loop containing nucleotide triphosphate hydrolases"/>
    <property type="match status" value="2"/>
</dbReference>
<dbReference type="InterPro" id="IPR014016">
    <property type="entry name" value="UvrD-like_ATP-bd"/>
</dbReference>
<comment type="catalytic activity">
    <reaction evidence="8">
        <text>ATP + H2O = ADP + phosphate + H(+)</text>
        <dbReference type="Rhea" id="RHEA:13065"/>
        <dbReference type="ChEBI" id="CHEBI:15377"/>
        <dbReference type="ChEBI" id="CHEBI:15378"/>
        <dbReference type="ChEBI" id="CHEBI:30616"/>
        <dbReference type="ChEBI" id="CHEBI:43474"/>
        <dbReference type="ChEBI" id="CHEBI:456216"/>
        <dbReference type="EC" id="5.6.2.4"/>
    </reaction>
</comment>
<protein>
    <recommendedName>
        <fullName evidence="7">DNA 3'-5' helicase</fullName>
        <ecNumber evidence="7">5.6.2.4</ecNumber>
    </recommendedName>
</protein>
<dbReference type="Proteomes" id="UP001569151">
    <property type="component" value="Unassembled WGS sequence"/>
</dbReference>
<evidence type="ECO:0000256" key="2">
    <source>
        <dbReference type="ARBA" id="ARBA00022801"/>
    </source>
</evidence>
<evidence type="ECO:0000256" key="1">
    <source>
        <dbReference type="ARBA" id="ARBA00022741"/>
    </source>
</evidence>
<dbReference type="PANTHER" id="PTHR11070:SF30">
    <property type="entry name" value="F-BOX DNA HELICASE 1"/>
    <property type="match status" value="1"/>
</dbReference>
<comment type="catalytic activity">
    <reaction evidence="6">
        <text>Couples ATP hydrolysis with the unwinding of duplex DNA by translocating in the 3'-5' direction.</text>
        <dbReference type="EC" id="5.6.2.4"/>
    </reaction>
</comment>
<dbReference type="PROSITE" id="PS51198">
    <property type="entry name" value="UVRD_HELICASE_ATP_BIND"/>
    <property type="match status" value="1"/>
</dbReference>
<evidence type="ECO:0000256" key="5">
    <source>
        <dbReference type="ARBA" id="ARBA00023235"/>
    </source>
</evidence>
<evidence type="ECO:0000256" key="8">
    <source>
        <dbReference type="ARBA" id="ARBA00048988"/>
    </source>
</evidence>